<evidence type="ECO:0000313" key="1">
    <source>
        <dbReference type="EMBL" id="TSE22236.1"/>
    </source>
</evidence>
<dbReference type="Proteomes" id="UP000320225">
    <property type="component" value="Unassembled WGS sequence"/>
</dbReference>
<organism evidence="1 2">
    <name type="scientific">Tepidimonas sediminis</name>
    <dbReference type="NCBI Taxonomy" id="2588941"/>
    <lineage>
        <taxon>Bacteria</taxon>
        <taxon>Pseudomonadati</taxon>
        <taxon>Pseudomonadota</taxon>
        <taxon>Betaproteobacteria</taxon>
        <taxon>Burkholderiales</taxon>
        <taxon>Tepidimonas</taxon>
    </lineage>
</organism>
<keyword evidence="2" id="KW-1185">Reference proteome</keyword>
<gene>
    <name evidence="1" type="ORF">Tsedi_02397</name>
</gene>
<name>A0A554WF84_9BURK</name>
<proteinExistence type="predicted"/>
<accession>A0A554WF84</accession>
<dbReference type="EMBL" id="VJND01000029">
    <property type="protein sequence ID" value="TSE22236.1"/>
    <property type="molecule type" value="Genomic_DNA"/>
</dbReference>
<sequence length="61" mass="7090">MEWIEEPSDEELAEIDRMDMMQAHHLIGEWLAGKPVNYDEMAYIGMLLLSIARRNGTELPE</sequence>
<evidence type="ECO:0000313" key="2">
    <source>
        <dbReference type="Proteomes" id="UP000320225"/>
    </source>
</evidence>
<dbReference type="AlphaFoldDB" id="A0A554WF84"/>
<protein>
    <submittedName>
        <fullName evidence="1">Uncharacterized protein</fullName>
    </submittedName>
</protein>
<comment type="caution">
    <text evidence="1">The sequence shown here is derived from an EMBL/GenBank/DDBJ whole genome shotgun (WGS) entry which is preliminary data.</text>
</comment>
<dbReference type="RefSeq" id="WP_143896953.1">
    <property type="nucleotide sequence ID" value="NZ_VJND01000029.1"/>
</dbReference>
<reference evidence="1 2" key="1">
    <citation type="submission" date="2019-07" db="EMBL/GenBank/DDBJ databases">
        <title>Tepidimonas sediminis YIM 72259 draft genome.</title>
        <authorList>
            <person name="Da Costa M.S."/>
            <person name="Froufe H.J.C."/>
            <person name="Egas C."/>
            <person name="Albuquerque L."/>
        </authorList>
    </citation>
    <scope>NUCLEOTIDE SEQUENCE [LARGE SCALE GENOMIC DNA]</scope>
    <source>
        <strain evidence="1 2">YIM 72259</strain>
    </source>
</reference>